<dbReference type="PANTHER" id="PTHR36441:SF1">
    <property type="entry name" value="DUF503 DOMAIN-CONTAINING PROTEIN"/>
    <property type="match status" value="1"/>
</dbReference>
<dbReference type="InterPro" id="IPR036746">
    <property type="entry name" value="TT1725-like_sf"/>
</dbReference>
<comment type="caution">
    <text evidence="1">The sequence shown here is derived from an EMBL/GenBank/DDBJ whole genome shotgun (WGS) entry which is preliminary data.</text>
</comment>
<dbReference type="RefSeq" id="WP_165404103.1">
    <property type="nucleotide sequence ID" value="NZ_BMHA01000006.1"/>
</dbReference>
<evidence type="ECO:0000313" key="2">
    <source>
        <dbReference type="Proteomes" id="UP000650511"/>
    </source>
</evidence>
<organism evidence="1 2">
    <name type="scientific">Egicoccus halophilus</name>
    <dbReference type="NCBI Taxonomy" id="1670830"/>
    <lineage>
        <taxon>Bacteria</taxon>
        <taxon>Bacillati</taxon>
        <taxon>Actinomycetota</taxon>
        <taxon>Nitriliruptoria</taxon>
        <taxon>Egicoccales</taxon>
        <taxon>Egicoccaceae</taxon>
        <taxon>Egicoccus</taxon>
    </lineage>
</organism>
<accession>A0A8J3AAQ0</accession>
<dbReference type="PANTHER" id="PTHR36441">
    <property type="entry name" value="HYPOTHETICAL CYTOSOLIC PROTEIN"/>
    <property type="match status" value="1"/>
</dbReference>
<dbReference type="EMBL" id="BMHA01000006">
    <property type="protein sequence ID" value="GGI06528.1"/>
    <property type="molecule type" value="Genomic_DNA"/>
</dbReference>
<evidence type="ECO:0008006" key="3">
    <source>
        <dbReference type="Google" id="ProtNLM"/>
    </source>
</evidence>
<proteinExistence type="predicted"/>
<dbReference type="InterPro" id="IPR007546">
    <property type="entry name" value="DUF503"/>
</dbReference>
<gene>
    <name evidence="1" type="ORF">GCM10011354_19540</name>
</gene>
<keyword evidence="2" id="KW-1185">Reference proteome</keyword>
<evidence type="ECO:0000313" key="1">
    <source>
        <dbReference type="EMBL" id="GGI06528.1"/>
    </source>
</evidence>
<dbReference type="AlphaFoldDB" id="A0A8J3AAQ0"/>
<dbReference type="SUPFAM" id="SSF103007">
    <property type="entry name" value="Hypothetical protein TT1725"/>
    <property type="match status" value="1"/>
</dbReference>
<protein>
    <recommendedName>
        <fullName evidence="3">DUF503 domain-containing protein</fullName>
    </recommendedName>
</protein>
<sequence>MSSGDGRVHFGVARVDLHLPGVDSLKGKRALLNRAKSALGNELGVSVAEVGEQERWQRAVLGVAVAASSATGVDRVLDRITAVLERDPRVVVLGRADLADTLDADASGLPPLP</sequence>
<reference evidence="1" key="2">
    <citation type="submission" date="2020-09" db="EMBL/GenBank/DDBJ databases">
        <authorList>
            <person name="Sun Q."/>
            <person name="Zhou Y."/>
        </authorList>
    </citation>
    <scope>NUCLEOTIDE SEQUENCE</scope>
    <source>
        <strain evidence="1">CGMCC 1.14988</strain>
    </source>
</reference>
<dbReference type="Proteomes" id="UP000650511">
    <property type="component" value="Unassembled WGS sequence"/>
</dbReference>
<dbReference type="Pfam" id="PF04456">
    <property type="entry name" value="DUF503"/>
    <property type="match status" value="1"/>
</dbReference>
<name>A0A8J3AAQ0_9ACTN</name>
<dbReference type="Gene3D" id="3.30.70.1120">
    <property type="entry name" value="TT1725-like"/>
    <property type="match status" value="1"/>
</dbReference>
<reference evidence="1" key="1">
    <citation type="journal article" date="2014" name="Int. J. Syst. Evol. Microbiol.">
        <title>Complete genome sequence of Corynebacterium casei LMG S-19264T (=DSM 44701T), isolated from a smear-ripened cheese.</title>
        <authorList>
            <consortium name="US DOE Joint Genome Institute (JGI-PGF)"/>
            <person name="Walter F."/>
            <person name="Albersmeier A."/>
            <person name="Kalinowski J."/>
            <person name="Ruckert C."/>
        </authorList>
    </citation>
    <scope>NUCLEOTIDE SEQUENCE</scope>
    <source>
        <strain evidence="1">CGMCC 1.14988</strain>
    </source>
</reference>